<reference evidence="5" key="2">
    <citation type="submission" date="2025-09" db="UniProtKB">
        <authorList>
            <consortium name="Ensembl"/>
        </authorList>
    </citation>
    <scope>IDENTIFICATION</scope>
</reference>
<dbReference type="InterPro" id="IPR036116">
    <property type="entry name" value="FN3_sf"/>
</dbReference>
<evidence type="ECO:0000259" key="4">
    <source>
        <dbReference type="PROSITE" id="PS50853"/>
    </source>
</evidence>
<dbReference type="SUPFAM" id="SSF49265">
    <property type="entry name" value="Fibronectin type III"/>
    <property type="match status" value="2"/>
</dbReference>
<dbReference type="Ensembl" id="ENSDLAT00005080067.1">
    <property type="protein sequence ID" value="ENSDLAP00005081010.1"/>
    <property type="gene ID" value="ENSDLAG00005034370.1"/>
</dbReference>
<dbReference type="GO" id="GO:0005886">
    <property type="term" value="C:plasma membrane"/>
    <property type="evidence" value="ECO:0007669"/>
    <property type="project" value="TreeGrafter"/>
</dbReference>
<dbReference type="OrthoDB" id="9944680at2759"/>
<keyword evidence="2" id="KW-1133">Transmembrane helix</keyword>
<organism evidence="5 6">
    <name type="scientific">Dicentrarchus labrax</name>
    <name type="common">European seabass</name>
    <name type="synonym">Morone labrax</name>
    <dbReference type="NCBI Taxonomy" id="13489"/>
    <lineage>
        <taxon>Eukaryota</taxon>
        <taxon>Metazoa</taxon>
        <taxon>Chordata</taxon>
        <taxon>Craniata</taxon>
        <taxon>Vertebrata</taxon>
        <taxon>Euteleostomi</taxon>
        <taxon>Actinopterygii</taxon>
        <taxon>Neopterygii</taxon>
        <taxon>Teleostei</taxon>
        <taxon>Neoteleostei</taxon>
        <taxon>Acanthomorphata</taxon>
        <taxon>Eupercaria</taxon>
        <taxon>Moronidae</taxon>
        <taxon>Dicentrarchus</taxon>
    </lineage>
</organism>
<keyword evidence="3" id="KW-0732">Signal</keyword>
<dbReference type="GeneID" id="127365628"/>
<keyword evidence="6" id="KW-1185">Reference proteome</keyword>
<proteinExistence type="predicted"/>
<evidence type="ECO:0000313" key="6">
    <source>
        <dbReference type="Proteomes" id="UP000694389"/>
    </source>
</evidence>
<name>A0A8P4KSY9_DICLA</name>
<gene>
    <name evidence="5" type="primary">il10rb</name>
</gene>
<dbReference type="PANTHER" id="PTHR20859:SF85">
    <property type="entry name" value="INTERFERON ALPHA_BETA RECEPTOR 1 ISOFORM X1"/>
    <property type="match status" value="1"/>
</dbReference>
<dbReference type="OMA" id="YHILYWE"/>
<dbReference type="Proteomes" id="UP000694389">
    <property type="component" value="Unassembled WGS sequence"/>
</dbReference>
<dbReference type="RefSeq" id="XP_051259879.1">
    <property type="nucleotide sequence ID" value="XM_051403919.1"/>
</dbReference>
<feature type="compositionally biased region" description="Polar residues" evidence="1">
    <location>
        <begin position="365"/>
        <end position="388"/>
    </location>
</feature>
<dbReference type="AlphaFoldDB" id="A0A8P4KSY9"/>
<keyword evidence="2" id="KW-0472">Membrane</keyword>
<evidence type="ECO:0000256" key="3">
    <source>
        <dbReference type="SAM" id="SignalP"/>
    </source>
</evidence>
<dbReference type="Pfam" id="PF01108">
    <property type="entry name" value="Tissue_fac"/>
    <property type="match status" value="1"/>
</dbReference>
<protein>
    <recommendedName>
        <fullName evidence="4">Fibronectin type-III domain-containing protein</fullName>
    </recommendedName>
</protein>
<accession>A0A8P4KSY9</accession>
<dbReference type="PROSITE" id="PS50853">
    <property type="entry name" value="FN3"/>
    <property type="match status" value="1"/>
</dbReference>
<dbReference type="PANTHER" id="PTHR20859">
    <property type="entry name" value="INTERFERON/INTERLEUKIN RECEPTOR"/>
    <property type="match status" value="1"/>
</dbReference>
<dbReference type="CDD" id="cd00063">
    <property type="entry name" value="FN3"/>
    <property type="match status" value="1"/>
</dbReference>
<keyword evidence="2" id="KW-0812">Transmembrane</keyword>
<dbReference type="CTD" id="3588"/>
<dbReference type="InterPro" id="IPR003961">
    <property type="entry name" value="FN3_dom"/>
</dbReference>
<evidence type="ECO:0000256" key="1">
    <source>
        <dbReference type="SAM" id="MobiDB-lite"/>
    </source>
</evidence>
<dbReference type="GeneTree" id="ENSGT00940000158406"/>
<dbReference type="Gene3D" id="2.60.40.10">
    <property type="entry name" value="Immunoglobulins"/>
    <property type="match status" value="2"/>
</dbReference>
<sequence length="421" mass="46319">MSAAFIATFLLFCLQTNPVGAEVAAPQNVTMVTLNTNYTLSWDWDQSAGSHAVTFTTEYVAKFNLKYKKKDPKWLVVCDKTSHHSCDLTHRNLNYLGIYMIRVCANVNGSHSDWVHMEFCPDKNAALGPPSKVNLTLAGSTLDVSIHDPLDSTNTSMKEKIPLLYYHIVYWEGSAHTQASGDQTLTTSANLVTLPDLKSWTSYCVSVQSRYEYYNKSSSFTSPLCMQTAGAIPWWVIFLSFLGSLIFFFTIVLLAIFGFMKIYKTIKTVFYPSNQLPPHLKEYLCDSPASDVPRLLASPDSESELLCDKVIICPVQVLEIHFPPPEALAAPPSGLEPDSSGRHSRQGSSGSGDSGVYSTGGSSGLRQPNSNQSGVSGQSMLSAETSWQGPFDSEQVKMRDMTPGLKRQPLITDEGIVDMCV</sequence>
<reference evidence="5" key="1">
    <citation type="submission" date="2025-08" db="UniProtKB">
        <authorList>
            <consortium name="Ensembl"/>
        </authorList>
    </citation>
    <scope>IDENTIFICATION</scope>
</reference>
<evidence type="ECO:0000256" key="2">
    <source>
        <dbReference type="SAM" id="Phobius"/>
    </source>
</evidence>
<dbReference type="InterPro" id="IPR015373">
    <property type="entry name" value="Interferon/interleukin_rcp_dom"/>
</dbReference>
<feature type="transmembrane region" description="Helical" evidence="2">
    <location>
        <begin position="232"/>
        <end position="257"/>
    </location>
</feature>
<feature type="domain" description="Fibronectin type-III" evidence="4">
    <location>
        <begin position="129"/>
        <end position="231"/>
    </location>
</feature>
<dbReference type="SMART" id="SM00060">
    <property type="entry name" value="FN3"/>
    <property type="match status" value="2"/>
</dbReference>
<feature type="region of interest" description="Disordered" evidence="1">
    <location>
        <begin position="329"/>
        <end position="394"/>
    </location>
</feature>
<evidence type="ECO:0000313" key="5">
    <source>
        <dbReference type="Ensembl" id="ENSDLAP00005081010.1"/>
    </source>
</evidence>
<dbReference type="InterPro" id="IPR050650">
    <property type="entry name" value="Type-II_Cytokine-TF_Rcpt"/>
</dbReference>
<dbReference type="Pfam" id="PF09294">
    <property type="entry name" value="Interfer-bind"/>
    <property type="match status" value="1"/>
</dbReference>
<dbReference type="InterPro" id="IPR013783">
    <property type="entry name" value="Ig-like_fold"/>
</dbReference>
<feature type="chain" id="PRO_5035859856" description="Fibronectin type-III domain-containing protein" evidence="3">
    <location>
        <begin position="22"/>
        <end position="421"/>
    </location>
</feature>
<feature type="signal peptide" evidence="3">
    <location>
        <begin position="1"/>
        <end position="21"/>
    </location>
</feature>
<dbReference type="GO" id="GO:0004904">
    <property type="term" value="F:interferon receptor activity"/>
    <property type="evidence" value="ECO:0007669"/>
    <property type="project" value="TreeGrafter"/>
</dbReference>